<keyword evidence="3" id="KW-0804">Transcription</keyword>
<proteinExistence type="predicted"/>
<evidence type="ECO:0000259" key="4">
    <source>
        <dbReference type="PROSITE" id="PS50043"/>
    </source>
</evidence>
<gene>
    <name evidence="5" type="ORF">QYF68_22975</name>
</gene>
<organism evidence="5 6">
    <name type="scientific">Mycolicibacterium austroafricanum</name>
    <name type="common">Mycobacterium austroafricanum</name>
    <dbReference type="NCBI Taxonomy" id="39687"/>
    <lineage>
        <taxon>Bacteria</taxon>
        <taxon>Bacillati</taxon>
        <taxon>Actinomycetota</taxon>
        <taxon>Actinomycetes</taxon>
        <taxon>Mycobacteriales</taxon>
        <taxon>Mycobacteriaceae</taxon>
        <taxon>Mycolicibacterium</taxon>
    </lineage>
</organism>
<feature type="domain" description="HTH luxR-type" evidence="4">
    <location>
        <begin position="287"/>
        <end position="352"/>
    </location>
</feature>
<sequence>MGADARIRARRDVTRLAHRGLGVREFSLAAARAIRPALPFQGLCMLTFDPATLLQTSEVTENGLPEVAYPQMTEIEVAKPDFNKFTDLARAERPAASLSAATEGDLDRSLRQREVRGPHGWLGDELRVALVTGASTWGGMTLLRDSGSHFTAADVDFLASLSRHLAEGVRRSIALTAVTESPEQTDTGLILVGDDNSVAMANGAAHEWMDQIRFATGDTTPLPPAVHAAVGRARSVAAGEAVGDAVVRVRARSGQWLVVSASVLGEPQSTHVAVVFEPARPHQLAPLIADAYGLTDRERALIELVAQGFSTAEIADRLHLAQYTVQDHLKSIFDKAGVNTRGALVARIFFADYAPRLASGASIASTGWFTR</sequence>
<dbReference type="PANTHER" id="PTHR44688">
    <property type="entry name" value="DNA-BINDING TRANSCRIPTIONAL ACTIVATOR DEVR_DOSR"/>
    <property type="match status" value="1"/>
</dbReference>
<dbReference type="InterPro" id="IPR016032">
    <property type="entry name" value="Sig_transdc_resp-reg_C-effctor"/>
</dbReference>
<dbReference type="EMBL" id="JAUHTC010000081">
    <property type="protein sequence ID" value="MDN4520656.1"/>
    <property type="molecule type" value="Genomic_DNA"/>
</dbReference>
<dbReference type="CDD" id="cd06170">
    <property type="entry name" value="LuxR_C_like"/>
    <property type="match status" value="1"/>
</dbReference>
<dbReference type="PROSITE" id="PS00622">
    <property type="entry name" value="HTH_LUXR_1"/>
    <property type="match status" value="1"/>
</dbReference>
<dbReference type="InterPro" id="IPR036388">
    <property type="entry name" value="WH-like_DNA-bd_sf"/>
</dbReference>
<evidence type="ECO:0000313" key="5">
    <source>
        <dbReference type="EMBL" id="MDN4520656.1"/>
    </source>
</evidence>
<reference evidence="5" key="1">
    <citation type="submission" date="2023-07" db="EMBL/GenBank/DDBJ databases">
        <title>Degradation of tert-butanol by M. austroafricanum TBA100.</title>
        <authorList>
            <person name="Helbich S."/>
            <person name="Vainshtein Y."/>
        </authorList>
    </citation>
    <scope>NUCLEOTIDE SEQUENCE</scope>
    <source>
        <strain evidence="5">TBA100</strain>
    </source>
</reference>
<dbReference type="Gene3D" id="1.10.10.10">
    <property type="entry name" value="Winged helix-like DNA-binding domain superfamily/Winged helix DNA-binding domain"/>
    <property type="match status" value="1"/>
</dbReference>
<evidence type="ECO:0000313" key="6">
    <source>
        <dbReference type="Proteomes" id="UP001172687"/>
    </source>
</evidence>
<dbReference type="SMART" id="SM00421">
    <property type="entry name" value="HTH_LUXR"/>
    <property type="match status" value="1"/>
</dbReference>
<dbReference type="SUPFAM" id="SSF46894">
    <property type="entry name" value="C-terminal effector domain of the bipartite response regulators"/>
    <property type="match status" value="1"/>
</dbReference>
<comment type="caution">
    <text evidence="5">The sequence shown here is derived from an EMBL/GenBank/DDBJ whole genome shotgun (WGS) entry which is preliminary data.</text>
</comment>
<dbReference type="Pfam" id="PF00196">
    <property type="entry name" value="GerE"/>
    <property type="match status" value="1"/>
</dbReference>
<dbReference type="PANTHER" id="PTHR44688:SF16">
    <property type="entry name" value="DNA-BINDING TRANSCRIPTIONAL ACTIVATOR DEVR_DOSR"/>
    <property type="match status" value="1"/>
</dbReference>
<dbReference type="Proteomes" id="UP001172687">
    <property type="component" value="Unassembled WGS sequence"/>
</dbReference>
<protein>
    <submittedName>
        <fullName evidence="5">Helix-turn-helix transcriptional regulator</fullName>
    </submittedName>
</protein>
<dbReference type="InterPro" id="IPR000792">
    <property type="entry name" value="Tscrpt_reg_LuxR_C"/>
</dbReference>
<dbReference type="PROSITE" id="PS50043">
    <property type="entry name" value="HTH_LUXR_2"/>
    <property type="match status" value="1"/>
</dbReference>
<evidence type="ECO:0000256" key="2">
    <source>
        <dbReference type="ARBA" id="ARBA00023125"/>
    </source>
</evidence>
<dbReference type="PRINTS" id="PR00038">
    <property type="entry name" value="HTHLUXR"/>
</dbReference>
<evidence type="ECO:0000256" key="1">
    <source>
        <dbReference type="ARBA" id="ARBA00023015"/>
    </source>
</evidence>
<evidence type="ECO:0000256" key="3">
    <source>
        <dbReference type="ARBA" id="ARBA00023163"/>
    </source>
</evidence>
<keyword evidence="2" id="KW-0238">DNA-binding</keyword>
<name>A0ABT8HIR0_MYCAO</name>
<dbReference type="RefSeq" id="WP_105388257.1">
    <property type="nucleotide sequence ID" value="NZ_CP070380.1"/>
</dbReference>
<accession>A0ABT8HIR0</accession>
<keyword evidence="1" id="KW-0805">Transcription regulation</keyword>
<keyword evidence="6" id="KW-1185">Reference proteome</keyword>